<evidence type="ECO:0000313" key="2">
    <source>
        <dbReference type="Proteomes" id="UP000807353"/>
    </source>
</evidence>
<name>A0A9P5YE70_9AGAR</name>
<evidence type="ECO:0000313" key="1">
    <source>
        <dbReference type="EMBL" id="KAF9467040.1"/>
    </source>
</evidence>
<dbReference type="AlphaFoldDB" id="A0A9P5YE70"/>
<sequence length="55" mass="6237">MANEVAWYGGNDLGYEGGSTSSQVPIREVLILIRVLLRDEYFARHYLSAGQRHRA</sequence>
<gene>
    <name evidence="1" type="ORF">BDZ94DRAFT_1250387</name>
</gene>
<dbReference type="EMBL" id="MU150239">
    <property type="protein sequence ID" value="KAF9467040.1"/>
    <property type="molecule type" value="Genomic_DNA"/>
</dbReference>
<reference evidence="1" key="1">
    <citation type="submission" date="2020-11" db="EMBL/GenBank/DDBJ databases">
        <authorList>
            <consortium name="DOE Joint Genome Institute"/>
            <person name="Ahrendt S."/>
            <person name="Riley R."/>
            <person name="Andreopoulos W."/>
            <person name="Labutti K."/>
            <person name="Pangilinan J."/>
            <person name="Ruiz-Duenas F.J."/>
            <person name="Barrasa J.M."/>
            <person name="Sanchez-Garcia M."/>
            <person name="Camarero S."/>
            <person name="Miyauchi S."/>
            <person name="Serrano A."/>
            <person name="Linde D."/>
            <person name="Babiker R."/>
            <person name="Drula E."/>
            <person name="Ayuso-Fernandez I."/>
            <person name="Pacheco R."/>
            <person name="Padilla G."/>
            <person name="Ferreira P."/>
            <person name="Barriuso J."/>
            <person name="Kellner H."/>
            <person name="Castanera R."/>
            <person name="Alfaro M."/>
            <person name="Ramirez L."/>
            <person name="Pisabarro A.G."/>
            <person name="Kuo A."/>
            <person name="Tritt A."/>
            <person name="Lipzen A."/>
            <person name="He G."/>
            <person name="Yan M."/>
            <person name="Ng V."/>
            <person name="Cullen D."/>
            <person name="Martin F."/>
            <person name="Rosso M.-N."/>
            <person name="Henrissat B."/>
            <person name="Hibbett D."/>
            <person name="Martinez A.T."/>
            <person name="Grigoriev I.V."/>
        </authorList>
    </citation>
    <scope>NUCLEOTIDE SEQUENCE</scope>
    <source>
        <strain evidence="1">CBS 247.69</strain>
    </source>
</reference>
<keyword evidence="2" id="KW-1185">Reference proteome</keyword>
<comment type="caution">
    <text evidence="1">The sequence shown here is derived from an EMBL/GenBank/DDBJ whole genome shotgun (WGS) entry which is preliminary data.</text>
</comment>
<accession>A0A9P5YE70</accession>
<proteinExistence type="predicted"/>
<organism evidence="1 2">
    <name type="scientific">Collybia nuda</name>
    <dbReference type="NCBI Taxonomy" id="64659"/>
    <lineage>
        <taxon>Eukaryota</taxon>
        <taxon>Fungi</taxon>
        <taxon>Dikarya</taxon>
        <taxon>Basidiomycota</taxon>
        <taxon>Agaricomycotina</taxon>
        <taxon>Agaricomycetes</taxon>
        <taxon>Agaricomycetidae</taxon>
        <taxon>Agaricales</taxon>
        <taxon>Tricholomatineae</taxon>
        <taxon>Clitocybaceae</taxon>
        <taxon>Collybia</taxon>
    </lineage>
</organism>
<dbReference type="Proteomes" id="UP000807353">
    <property type="component" value="Unassembled WGS sequence"/>
</dbReference>
<protein>
    <submittedName>
        <fullName evidence="1">Uncharacterized protein</fullName>
    </submittedName>
</protein>